<dbReference type="Gramene" id="PRQ36063">
    <property type="protein sequence ID" value="PRQ36063"/>
    <property type="gene ID" value="RchiOBHm_Chr4g0387311"/>
</dbReference>
<dbReference type="AlphaFoldDB" id="A0A2P6QPH5"/>
<proteinExistence type="predicted"/>
<evidence type="ECO:0000313" key="2">
    <source>
        <dbReference type="EMBL" id="PRQ36063.1"/>
    </source>
</evidence>
<dbReference type="EMBL" id="PDCK01000042">
    <property type="protein sequence ID" value="PRQ36063.1"/>
    <property type="molecule type" value="Genomic_DNA"/>
</dbReference>
<sequence length="139" mass="15627">MAAEPEPADESGVLEWLLWLNLPTEVFADPEQKMPRSGANDDYYHQQEQQEQPIVMIPSKRHCTEGQPSMPPIPIIDDDFPIPSSNYSVSTSTSDMWRSPLDQIFQASNWQANLDLLPNSQSTLGNLEPTSPATPEFQQ</sequence>
<protein>
    <submittedName>
        <fullName evidence="2">Uncharacterized protein</fullName>
    </submittedName>
</protein>
<organism evidence="2 3">
    <name type="scientific">Rosa chinensis</name>
    <name type="common">China rose</name>
    <dbReference type="NCBI Taxonomy" id="74649"/>
    <lineage>
        <taxon>Eukaryota</taxon>
        <taxon>Viridiplantae</taxon>
        <taxon>Streptophyta</taxon>
        <taxon>Embryophyta</taxon>
        <taxon>Tracheophyta</taxon>
        <taxon>Spermatophyta</taxon>
        <taxon>Magnoliopsida</taxon>
        <taxon>eudicotyledons</taxon>
        <taxon>Gunneridae</taxon>
        <taxon>Pentapetalae</taxon>
        <taxon>rosids</taxon>
        <taxon>fabids</taxon>
        <taxon>Rosales</taxon>
        <taxon>Rosaceae</taxon>
        <taxon>Rosoideae</taxon>
        <taxon>Rosoideae incertae sedis</taxon>
        <taxon>Rosa</taxon>
    </lineage>
</organism>
<gene>
    <name evidence="2" type="ORF">RchiOBHm_Chr4g0387311</name>
</gene>
<dbReference type="Proteomes" id="UP000238479">
    <property type="component" value="Chromosome 4"/>
</dbReference>
<reference evidence="2 3" key="1">
    <citation type="journal article" date="2018" name="Nat. Genet.">
        <title>The Rosa genome provides new insights in the design of modern roses.</title>
        <authorList>
            <person name="Bendahmane M."/>
        </authorList>
    </citation>
    <scope>NUCLEOTIDE SEQUENCE [LARGE SCALE GENOMIC DNA]</scope>
    <source>
        <strain evidence="3">cv. Old Blush</strain>
    </source>
</reference>
<evidence type="ECO:0000256" key="1">
    <source>
        <dbReference type="SAM" id="MobiDB-lite"/>
    </source>
</evidence>
<accession>A0A2P6QPH5</accession>
<keyword evidence="3" id="KW-1185">Reference proteome</keyword>
<name>A0A2P6QPH5_ROSCH</name>
<feature type="region of interest" description="Disordered" evidence="1">
    <location>
        <begin position="61"/>
        <end position="81"/>
    </location>
</feature>
<evidence type="ECO:0000313" key="3">
    <source>
        <dbReference type="Proteomes" id="UP000238479"/>
    </source>
</evidence>
<feature type="region of interest" description="Disordered" evidence="1">
    <location>
        <begin position="117"/>
        <end position="139"/>
    </location>
</feature>
<comment type="caution">
    <text evidence="2">The sequence shown here is derived from an EMBL/GenBank/DDBJ whole genome shotgun (WGS) entry which is preliminary data.</text>
</comment>